<evidence type="ECO:0000313" key="2">
    <source>
        <dbReference type="EMBL" id="KAJ7026463.1"/>
    </source>
</evidence>
<reference evidence="2" key="1">
    <citation type="submission" date="2023-03" db="EMBL/GenBank/DDBJ databases">
        <title>Massive genome expansion in bonnet fungi (Mycena s.s.) driven by repeated elements and novel gene families across ecological guilds.</title>
        <authorList>
            <consortium name="Lawrence Berkeley National Laboratory"/>
            <person name="Harder C.B."/>
            <person name="Miyauchi S."/>
            <person name="Viragh M."/>
            <person name="Kuo A."/>
            <person name="Thoen E."/>
            <person name="Andreopoulos B."/>
            <person name="Lu D."/>
            <person name="Skrede I."/>
            <person name="Drula E."/>
            <person name="Henrissat B."/>
            <person name="Morin E."/>
            <person name="Kohler A."/>
            <person name="Barry K."/>
            <person name="LaButti K."/>
            <person name="Morin E."/>
            <person name="Salamov A."/>
            <person name="Lipzen A."/>
            <person name="Mereny Z."/>
            <person name="Hegedus B."/>
            <person name="Baldrian P."/>
            <person name="Stursova M."/>
            <person name="Weitz H."/>
            <person name="Taylor A."/>
            <person name="Grigoriev I.V."/>
            <person name="Nagy L.G."/>
            <person name="Martin F."/>
            <person name="Kauserud H."/>
        </authorList>
    </citation>
    <scope>NUCLEOTIDE SEQUENCE</scope>
    <source>
        <strain evidence="2">CBHHK200</strain>
    </source>
</reference>
<keyword evidence="3" id="KW-1185">Reference proteome</keyword>
<sequence length="164" mass="18532">MITVCIFTLRDAMQTVQSAFKIPAYGEKHKTPPIHDEVALIAKALKDESIQIYREHRPANDHVVPVRDPIKEGALYANGRKAFHRFTRDTRKIEKRGFEMEEGGGVGEDGEADLERDGEDGQDEDEENYDPTEDDLRVDDDEFLLEPNELLASAMDLVDSTLAD</sequence>
<feature type="compositionally biased region" description="Acidic residues" evidence="1">
    <location>
        <begin position="108"/>
        <end position="141"/>
    </location>
</feature>
<evidence type="ECO:0000256" key="1">
    <source>
        <dbReference type="SAM" id="MobiDB-lite"/>
    </source>
</evidence>
<feature type="region of interest" description="Disordered" evidence="1">
    <location>
        <begin position="94"/>
        <end position="141"/>
    </location>
</feature>
<evidence type="ECO:0000313" key="3">
    <source>
        <dbReference type="Proteomes" id="UP001218188"/>
    </source>
</evidence>
<protein>
    <submittedName>
        <fullName evidence="2">Uncharacterized protein</fullName>
    </submittedName>
</protein>
<organism evidence="2 3">
    <name type="scientific">Mycena alexandri</name>
    <dbReference type="NCBI Taxonomy" id="1745969"/>
    <lineage>
        <taxon>Eukaryota</taxon>
        <taxon>Fungi</taxon>
        <taxon>Dikarya</taxon>
        <taxon>Basidiomycota</taxon>
        <taxon>Agaricomycotina</taxon>
        <taxon>Agaricomycetes</taxon>
        <taxon>Agaricomycetidae</taxon>
        <taxon>Agaricales</taxon>
        <taxon>Marasmiineae</taxon>
        <taxon>Mycenaceae</taxon>
        <taxon>Mycena</taxon>
    </lineage>
</organism>
<dbReference type="Proteomes" id="UP001218188">
    <property type="component" value="Unassembled WGS sequence"/>
</dbReference>
<proteinExistence type="predicted"/>
<name>A0AAD6SGE0_9AGAR</name>
<accession>A0AAD6SGE0</accession>
<dbReference type="AlphaFoldDB" id="A0AAD6SGE0"/>
<gene>
    <name evidence="2" type="ORF">C8F04DRAFT_1190530</name>
</gene>
<dbReference type="EMBL" id="JARJCM010000138">
    <property type="protein sequence ID" value="KAJ7026463.1"/>
    <property type="molecule type" value="Genomic_DNA"/>
</dbReference>
<comment type="caution">
    <text evidence="2">The sequence shown here is derived from an EMBL/GenBank/DDBJ whole genome shotgun (WGS) entry which is preliminary data.</text>
</comment>